<sequence>RTGKTSVRCCELGGEHPTHTPLRHLFWELL</sequence>
<name>A0A1A8JTT5_NOTKU</name>
<dbReference type="AlphaFoldDB" id="A0A1A8JTT5"/>
<gene>
    <name evidence="1" type="primary">CU459095.1</name>
</gene>
<organism evidence="1">
    <name type="scientific">Nothobranchius kuhntae</name>
    <name type="common">Beira killifish</name>
    <dbReference type="NCBI Taxonomy" id="321403"/>
    <lineage>
        <taxon>Eukaryota</taxon>
        <taxon>Metazoa</taxon>
        <taxon>Chordata</taxon>
        <taxon>Craniata</taxon>
        <taxon>Vertebrata</taxon>
        <taxon>Euteleostomi</taxon>
        <taxon>Actinopterygii</taxon>
        <taxon>Neopterygii</taxon>
        <taxon>Teleostei</taxon>
        <taxon>Neoteleostei</taxon>
        <taxon>Acanthomorphata</taxon>
        <taxon>Ovalentaria</taxon>
        <taxon>Atherinomorphae</taxon>
        <taxon>Cyprinodontiformes</taxon>
        <taxon>Nothobranchiidae</taxon>
        <taxon>Nothobranchius</taxon>
    </lineage>
</organism>
<protein>
    <submittedName>
        <fullName evidence="1">Uncharacterized protein</fullName>
    </submittedName>
</protein>
<reference evidence="1" key="2">
    <citation type="submission" date="2016-06" db="EMBL/GenBank/DDBJ databases">
        <title>The genome of a short-lived fish provides insights into sex chromosome evolution and the genetic control of aging.</title>
        <authorList>
            <person name="Reichwald K."/>
            <person name="Felder M."/>
            <person name="Petzold A."/>
            <person name="Koch P."/>
            <person name="Groth M."/>
            <person name="Platzer M."/>
        </authorList>
    </citation>
    <scope>NUCLEOTIDE SEQUENCE</scope>
    <source>
        <tissue evidence="1">Brain</tissue>
    </source>
</reference>
<evidence type="ECO:0000313" key="1">
    <source>
        <dbReference type="EMBL" id="SBR22799.1"/>
    </source>
</evidence>
<feature type="non-terminal residue" evidence="1">
    <location>
        <position position="1"/>
    </location>
</feature>
<proteinExistence type="predicted"/>
<accession>A0A1A8JTT5</accession>
<dbReference type="EMBL" id="HAEE01002779">
    <property type="protein sequence ID" value="SBR22799.1"/>
    <property type="molecule type" value="Transcribed_RNA"/>
</dbReference>
<reference evidence="1" key="1">
    <citation type="submission" date="2016-05" db="EMBL/GenBank/DDBJ databases">
        <authorList>
            <person name="Lavstsen T."/>
            <person name="Jespersen J.S."/>
        </authorList>
    </citation>
    <scope>NUCLEOTIDE SEQUENCE</scope>
    <source>
        <tissue evidence="1">Brain</tissue>
    </source>
</reference>